<evidence type="ECO:0000313" key="1">
    <source>
        <dbReference type="EMBL" id="CAH1799017.1"/>
    </source>
</evidence>
<feature type="non-terminal residue" evidence="1">
    <location>
        <position position="125"/>
    </location>
</feature>
<keyword evidence="2" id="KW-1185">Reference proteome</keyword>
<gene>
    <name evidence="1" type="ORF">OFUS_LOCUS23080</name>
</gene>
<dbReference type="EMBL" id="CAIIXF020000011">
    <property type="protein sequence ID" value="CAH1799017.1"/>
    <property type="molecule type" value="Genomic_DNA"/>
</dbReference>
<proteinExistence type="predicted"/>
<sequence length="125" mass="14281">DKDGIAGLEDHMVFADNIVRAGNLMGKARDDVYQLFRGYCDQGASQDIPSSVSLADQLITVWKCKDDPETIEKWIKKSSKLFQALCMDSPGFVTFDNYMILWKGMSLDKRFARMQFHTTLPRDHV</sequence>
<reference evidence="1" key="1">
    <citation type="submission" date="2022-03" db="EMBL/GenBank/DDBJ databases">
        <authorList>
            <person name="Martin C."/>
        </authorList>
    </citation>
    <scope>NUCLEOTIDE SEQUENCE</scope>
</reference>
<evidence type="ECO:0000313" key="2">
    <source>
        <dbReference type="Proteomes" id="UP000749559"/>
    </source>
</evidence>
<protein>
    <submittedName>
        <fullName evidence="1">Uncharacterized protein</fullName>
    </submittedName>
</protein>
<name>A0A8J1XJA4_OWEFU</name>
<organism evidence="1 2">
    <name type="scientific">Owenia fusiformis</name>
    <name type="common">Polychaete worm</name>
    <dbReference type="NCBI Taxonomy" id="6347"/>
    <lineage>
        <taxon>Eukaryota</taxon>
        <taxon>Metazoa</taxon>
        <taxon>Spiralia</taxon>
        <taxon>Lophotrochozoa</taxon>
        <taxon>Annelida</taxon>
        <taxon>Polychaeta</taxon>
        <taxon>Sedentaria</taxon>
        <taxon>Canalipalpata</taxon>
        <taxon>Sabellida</taxon>
        <taxon>Oweniida</taxon>
        <taxon>Oweniidae</taxon>
        <taxon>Owenia</taxon>
    </lineage>
</organism>
<dbReference type="OrthoDB" id="6242242at2759"/>
<comment type="caution">
    <text evidence="1">The sequence shown here is derived from an EMBL/GenBank/DDBJ whole genome shotgun (WGS) entry which is preliminary data.</text>
</comment>
<dbReference type="AlphaFoldDB" id="A0A8J1XJA4"/>
<accession>A0A8J1XJA4</accession>
<dbReference type="Proteomes" id="UP000749559">
    <property type="component" value="Unassembled WGS sequence"/>
</dbReference>